<dbReference type="Proteomes" id="UP001229862">
    <property type="component" value="Chromosome"/>
</dbReference>
<dbReference type="Proteomes" id="UP001223336">
    <property type="component" value="Unassembled WGS sequence"/>
</dbReference>
<organism evidence="9">
    <name type="scientific">Thiothrix subterranea</name>
    <dbReference type="NCBI Taxonomy" id="2735563"/>
    <lineage>
        <taxon>Bacteria</taxon>
        <taxon>Pseudomonadati</taxon>
        <taxon>Pseudomonadota</taxon>
        <taxon>Gammaproteobacteria</taxon>
        <taxon>Thiotrichales</taxon>
        <taxon>Thiotrichaceae</taxon>
        <taxon>Thiothrix</taxon>
    </lineage>
</organism>
<feature type="domain" description="Thioredoxin" evidence="7">
    <location>
        <begin position="19"/>
        <end position="144"/>
    </location>
</feature>
<dbReference type="InterPro" id="IPR017937">
    <property type="entry name" value="Thioredoxin_CS"/>
</dbReference>
<dbReference type="CDD" id="cd02947">
    <property type="entry name" value="TRX_family"/>
    <property type="match status" value="1"/>
</dbReference>
<evidence type="ECO:0000256" key="5">
    <source>
        <dbReference type="ARBA" id="ARBA00023284"/>
    </source>
</evidence>
<keyword evidence="3" id="KW-0249">Electron transport</keyword>
<keyword evidence="2" id="KW-0813">Transport</keyword>
<name>A0AA51ML81_9GAMM</name>
<protein>
    <recommendedName>
        <fullName evidence="6">Thioredoxin</fullName>
    </recommendedName>
</protein>
<evidence type="ECO:0000313" key="8">
    <source>
        <dbReference type="EMBL" id="MDQ5768749.1"/>
    </source>
</evidence>
<dbReference type="FunFam" id="3.40.30.10:FF:000001">
    <property type="entry name" value="Thioredoxin"/>
    <property type="match status" value="1"/>
</dbReference>
<dbReference type="InterPro" id="IPR036249">
    <property type="entry name" value="Thioredoxin-like_sf"/>
</dbReference>
<evidence type="ECO:0000313" key="10">
    <source>
        <dbReference type="Proteomes" id="UP001223336"/>
    </source>
</evidence>
<dbReference type="AlphaFoldDB" id="A0AA51ML81"/>
<evidence type="ECO:0000256" key="1">
    <source>
        <dbReference type="ARBA" id="ARBA00008987"/>
    </source>
</evidence>
<accession>A0AA51ML81</accession>
<sequence length="159" mass="17944">MHLAILTAIVVGVFTFLIVRSLRNAKQTALPDNRSKHEAFVNADEFDEMVLETSHKTPVMVDFYAEWCGPCRNLTPLLAKFADDYQGAFLLAKVDVDKNEQLSQRFGIRAMPTVLLFRDGKSVERFTGAKLPHSIQYILTKHGIHEPKAAASNREDLQE</sequence>
<comment type="similarity">
    <text evidence="1">Belongs to the thioredoxin family.</text>
</comment>
<dbReference type="Pfam" id="PF00085">
    <property type="entry name" value="Thioredoxin"/>
    <property type="match status" value="1"/>
</dbReference>
<dbReference type="PROSITE" id="PS51352">
    <property type="entry name" value="THIOREDOXIN_2"/>
    <property type="match status" value="1"/>
</dbReference>
<dbReference type="PANTHER" id="PTHR45663">
    <property type="entry name" value="GEO12009P1"/>
    <property type="match status" value="1"/>
</dbReference>
<keyword evidence="4" id="KW-1015">Disulfide bond</keyword>
<reference evidence="9 10" key="1">
    <citation type="submission" date="2023-08" db="EMBL/GenBank/DDBJ databases">
        <title>New molecular markers tilS and rpoB for phylogenetic and monitoring studies of the genus Thiothrix biodiversity.</title>
        <authorList>
            <person name="Ravin N.V."/>
            <person name="Smolyakov D."/>
            <person name="Markov N.D."/>
            <person name="Beletsky A.V."/>
            <person name="Mardanov A.V."/>
            <person name="Rudenko T.S."/>
            <person name="Grabovich M.Y."/>
        </authorList>
    </citation>
    <scope>NUCLEOTIDE SEQUENCE</scope>
    <source>
        <strain evidence="9">DNT52</strain>
        <strain evidence="8 10">H33</strain>
    </source>
</reference>
<dbReference type="InterPro" id="IPR013766">
    <property type="entry name" value="Thioredoxin_domain"/>
</dbReference>
<gene>
    <name evidence="9" type="primary">trxA</name>
    <name evidence="8" type="ORF">RCC75_09430</name>
    <name evidence="9" type="ORF">RCG00_20075</name>
</gene>
<dbReference type="EMBL" id="CP133217">
    <property type="protein sequence ID" value="WML86569.1"/>
    <property type="molecule type" value="Genomic_DNA"/>
</dbReference>
<evidence type="ECO:0000259" key="7">
    <source>
        <dbReference type="PROSITE" id="PS51352"/>
    </source>
</evidence>
<dbReference type="InterPro" id="IPR005746">
    <property type="entry name" value="Thioredoxin"/>
</dbReference>
<dbReference type="PROSITE" id="PS00194">
    <property type="entry name" value="THIOREDOXIN_1"/>
    <property type="match status" value="1"/>
</dbReference>
<dbReference type="RefSeq" id="WP_308134720.1">
    <property type="nucleotide sequence ID" value="NZ_CP133197.1"/>
</dbReference>
<evidence type="ECO:0000256" key="2">
    <source>
        <dbReference type="ARBA" id="ARBA00022448"/>
    </source>
</evidence>
<keyword evidence="5" id="KW-0676">Redox-active center</keyword>
<dbReference type="SUPFAM" id="SSF52833">
    <property type="entry name" value="Thioredoxin-like"/>
    <property type="match status" value="1"/>
</dbReference>
<dbReference type="NCBIfam" id="TIGR01068">
    <property type="entry name" value="thioredoxin"/>
    <property type="match status" value="1"/>
</dbReference>
<dbReference type="Gene3D" id="3.40.30.10">
    <property type="entry name" value="Glutaredoxin"/>
    <property type="match status" value="1"/>
</dbReference>
<keyword evidence="10" id="KW-1185">Reference proteome</keyword>
<proteinExistence type="inferred from homology"/>
<dbReference type="PRINTS" id="PR00421">
    <property type="entry name" value="THIOREDOXIN"/>
</dbReference>
<evidence type="ECO:0000313" key="9">
    <source>
        <dbReference type="EMBL" id="WML86569.1"/>
    </source>
</evidence>
<dbReference type="GO" id="GO:0015035">
    <property type="term" value="F:protein-disulfide reductase activity"/>
    <property type="evidence" value="ECO:0007669"/>
    <property type="project" value="UniProtKB-UniRule"/>
</dbReference>
<evidence type="ECO:0000256" key="3">
    <source>
        <dbReference type="ARBA" id="ARBA00022982"/>
    </source>
</evidence>
<dbReference type="GO" id="GO:0005737">
    <property type="term" value="C:cytoplasm"/>
    <property type="evidence" value="ECO:0007669"/>
    <property type="project" value="TreeGrafter"/>
</dbReference>
<dbReference type="EMBL" id="JAVFKN010000011">
    <property type="protein sequence ID" value="MDQ5768749.1"/>
    <property type="molecule type" value="Genomic_DNA"/>
</dbReference>
<dbReference type="PANTHER" id="PTHR45663:SF11">
    <property type="entry name" value="GEO12009P1"/>
    <property type="match status" value="1"/>
</dbReference>
<evidence type="ECO:0000256" key="6">
    <source>
        <dbReference type="NCBIfam" id="TIGR01068"/>
    </source>
</evidence>
<evidence type="ECO:0000256" key="4">
    <source>
        <dbReference type="ARBA" id="ARBA00023157"/>
    </source>
</evidence>